<accession>A0AAD6SYG3</accession>
<proteinExistence type="predicted"/>
<comment type="caution">
    <text evidence="1">The sequence shown here is derived from an EMBL/GenBank/DDBJ whole genome shotgun (WGS) entry which is preliminary data.</text>
</comment>
<dbReference type="EMBL" id="JARJCM010000043">
    <property type="protein sequence ID" value="KAJ7036394.1"/>
    <property type="molecule type" value="Genomic_DNA"/>
</dbReference>
<keyword evidence="2" id="KW-1185">Reference proteome</keyword>
<reference evidence="1" key="1">
    <citation type="submission" date="2023-03" db="EMBL/GenBank/DDBJ databases">
        <title>Massive genome expansion in bonnet fungi (Mycena s.s.) driven by repeated elements and novel gene families across ecological guilds.</title>
        <authorList>
            <consortium name="Lawrence Berkeley National Laboratory"/>
            <person name="Harder C.B."/>
            <person name="Miyauchi S."/>
            <person name="Viragh M."/>
            <person name="Kuo A."/>
            <person name="Thoen E."/>
            <person name="Andreopoulos B."/>
            <person name="Lu D."/>
            <person name="Skrede I."/>
            <person name="Drula E."/>
            <person name="Henrissat B."/>
            <person name="Morin E."/>
            <person name="Kohler A."/>
            <person name="Barry K."/>
            <person name="LaButti K."/>
            <person name="Morin E."/>
            <person name="Salamov A."/>
            <person name="Lipzen A."/>
            <person name="Mereny Z."/>
            <person name="Hegedus B."/>
            <person name="Baldrian P."/>
            <person name="Stursova M."/>
            <person name="Weitz H."/>
            <person name="Taylor A."/>
            <person name="Grigoriev I.V."/>
            <person name="Nagy L.G."/>
            <person name="Martin F."/>
            <person name="Kauserud H."/>
        </authorList>
    </citation>
    <scope>NUCLEOTIDE SEQUENCE</scope>
    <source>
        <strain evidence="1">CBHHK200</strain>
    </source>
</reference>
<evidence type="ECO:0000313" key="2">
    <source>
        <dbReference type="Proteomes" id="UP001218188"/>
    </source>
</evidence>
<evidence type="ECO:0000313" key="1">
    <source>
        <dbReference type="EMBL" id="KAJ7036394.1"/>
    </source>
</evidence>
<dbReference type="AlphaFoldDB" id="A0AAD6SYG3"/>
<protein>
    <submittedName>
        <fullName evidence="1">Uncharacterized protein</fullName>
    </submittedName>
</protein>
<organism evidence="1 2">
    <name type="scientific">Mycena alexandri</name>
    <dbReference type="NCBI Taxonomy" id="1745969"/>
    <lineage>
        <taxon>Eukaryota</taxon>
        <taxon>Fungi</taxon>
        <taxon>Dikarya</taxon>
        <taxon>Basidiomycota</taxon>
        <taxon>Agaricomycotina</taxon>
        <taxon>Agaricomycetes</taxon>
        <taxon>Agaricomycetidae</taxon>
        <taxon>Agaricales</taxon>
        <taxon>Marasmiineae</taxon>
        <taxon>Mycenaceae</taxon>
        <taxon>Mycena</taxon>
    </lineage>
</organism>
<dbReference type="Proteomes" id="UP001218188">
    <property type="component" value="Unassembled WGS sequence"/>
</dbReference>
<name>A0AAD6SYG3_9AGAR</name>
<gene>
    <name evidence="1" type="ORF">C8F04DRAFT_1257958</name>
</gene>
<sequence>MPDVSTQTDPALPAADDLKFKREAIDWVEGKLAGPPSAEMLRWLGVNIVPQPEKKAAIAAANAAAAAATAAPSAAPPRLRSAADKTTADYINPLSEKDLQNLEHVRKAALEELVRL</sequence>